<sequence>MTRNTFRTPAGREVTAVTAAGMREVDRVAVEEVGLRLLQMMENAGRALAWHVRAVRDDESVVVVAGNGGNGGGGLTCARHLANRDVPVRVVLDRPPADLSGAAAHQCRILEATDVTVATDPDPIDQFGEPTVGVDTLVGYGISGEVRPPAANYIRALNRTADPVVSLDVPSGMDATTGDTNGVRVHPDRTVTLALPKTGLDAVDGGLHLADIGIPATVYDRLDIDYGPPFDNADWVELVK</sequence>
<dbReference type="PANTHER" id="PTHR13612">
    <property type="entry name" value="ENHANCER OF MRNA-DECAPPING PROTEIN 3"/>
    <property type="match status" value="1"/>
</dbReference>
<dbReference type="Proteomes" id="UP000653099">
    <property type="component" value="Unassembled WGS sequence"/>
</dbReference>
<reference evidence="3" key="2">
    <citation type="submission" date="2020-09" db="EMBL/GenBank/DDBJ databases">
        <authorList>
            <person name="Sun Q."/>
            <person name="Ohkuma M."/>
        </authorList>
    </citation>
    <scope>NUCLEOTIDE SEQUENCE</scope>
    <source>
        <strain evidence="3">JCM 14359</strain>
    </source>
</reference>
<evidence type="ECO:0000313" key="4">
    <source>
        <dbReference type="Proteomes" id="UP000653099"/>
    </source>
</evidence>
<feature type="domain" description="YjeF N-terminal" evidence="2">
    <location>
        <begin position="22"/>
        <end position="220"/>
    </location>
</feature>
<keyword evidence="1" id="KW-0520">NAD</keyword>
<dbReference type="GO" id="GO:0052856">
    <property type="term" value="F:NAD(P)HX epimerase activity"/>
    <property type="evidence" value="ECO:0007669"/>
    <property type="project" value="UniProtKB-UniRule"/>
</dbReference>
<dbReference type="NCBIfam" id="TIGR00197">
    <property type="entry name" value="yjeF_nterm"/>
    <property type="match status" value="1"/>
</dbReference>
<feature type="binding site" evidence="1">
    <location>
        <position position="135"/>
    </location>
    <ligand>
        <name>K(+)</name>
        <dbReference type="ChEBI" id="CHEBI:29103"/>
    </ligand>
</feature>
<accession>A0A830EE03</accession>
<dbReference type="Gene3D" id="3.40.50.10260">
    <property type="entry name" value="YjeF N-terminal domain"/>
    <property type="match status" value="1"/>
</dbReference>
<dbReference type="GO" id="GO:0046872">
    <property type="term" value="F:metal ion binding"/>
    <property type="evidence" value="ECO:0007669"/>
    <property type="project" value="UniProtKB-KW"/>
</dbReference>
<dbReference type="PANTHER" id="PTHR13612:SF0">
    <property type="entry name" value="ENHANCER OF MRNA-DECAPPING PROTEIN 3"/>
    <property type="match status" value="1"/>
</dbReference>
<name>A0A830EE03_9EURY</name>
<dbReference type="OrthoDB" id="15148at2157"/>
<dbReference type="EMBL" id="BMOC01000027">
    <property type="protein sequence ID" value="GGJ16409.1"/>
    <property type="molecule type" value="Genomic_DNA"/>
</dbReference>
<dbReference type="RefSeq" id="WP_188788477.1">
    <property type="nucleotide sequence ID" value="NZ_BMOC01000027.1"/>
</dbReference>
<feature type="binding site" evidence="1">
    <location>
        <begin position="139"/>
        <end position="145"/>
    </location>
    <ligand>
        <name>(6S)-NADPHX</name>
        <dbReference type="ChEBI" id="CHEBI:64076"/>
    </ligand>
</feature>
<keyword evidence="1" id="KW-0479">Metal-binding</keyword>
<keyword evidence="1" id="KW-0521">NADP</keyword>
<feature type="binding site" evidence="1">
    <location>
        <position position="70"/>
    </location>
    <ligand>
        <name>K(+)</name>
        <dbReference type="ChEBI" id="CHEBI:29103"/>
    </ligand>
</feature>
<dbReference type="GO" id="GO:0031087">
    <property type="term" value="P:deadenylation-independent decapping of nuclear-transcribed mRNA"/>
    <property type="evidence" value="ECO:0007669"/>
    <property type="project" value="TreeGrafter"/>
</dbReference>
<comment type="function">
    <text evidence="1">Catalyzes the epimerization of the S- and R-forms of NAD(P)HX, a damaged form of NAD(P)H that is a result of enzymatic or heat-dependent hydration. This is a prerequisite for the S-specific NAD(P)H-hydrate dehydratase to allow the repair of both epimers of NAD(P)HX.</text>
</comment>
<dbReference type="GO" id="GO:0003729">
    <property type="term" value="F:mRNA binding"/>
    <property type="evidence" value="ECO:0007669"/>
    <property type="project" value="TreeGrafter"/>
</dbReference>
<proteinExistence type="inferred from homology"/>
<dbReference type="PROSITE" id="PS51385">
    <property type="entry name" value="YJEF_N"/>
    <property type="match status" value="1"/>
</dbReference>
<comment type="similarity">
    <text evidence="1">Belongs to the NnrE/AIBP family.</text>
</comment>
<feature type="binding site" evidence="1">
    <location>
        <position position="168"/>
    </location>
    <ligand>
        <name>(6S)-NADPHX</name>
        <dbReference type="ChEBI" id="CHEBI:64076"/>
    </ligand>
</feature>
<keyword evidence="1" id="KW-0630">Potassium</keyword>
<keyword evidence="1" id="KW-0547">Nucleotide-binding</keyword>
<gene>
    <name evidence="1" type="primary">nnrE</name>
    <name evidence="3" type="ORF">GCM10008995_27860</name>
</gene>
<organism evidence="3 4">
    <name type="scientific">Halobellus salinus</name>
    <dbReference type="NCBI Taxonomy" id="931585"/>
    <lineage>
        <taxon>Archaea</taxon>
        <taxon>Methanobacteriati</taxon>
        <taxon>Methanobacteriota</taxon>
        <taxon>Stenosarchaea group</taxon>
        <taxon>Halobacteria</taxon>
        <taxon>Halobacteriales</taxon>
        <taxon>Haloferacaceae</taxon>
        <taxon>Halobellus</taxon>
    </lineage>
</organism>
<dbReference type="GO" id="GO:0000932">
    <property type="term" value="C:P-body"/>
    <property type="evidence" value="ECO:0007669"/>
    <property type="project" value="TreeGrafter"/>
</dbReference>
<keyword evidence="1" id="KW-0413">Isomerase</keyword>
<feature type="binding site" evidence="1">
    <location>
        <begin position="69"/>
        <end position="73"/>
    </location>
    <ligand>
        <name>(6S)-NADPHX</name>
        <dbReference type="ChEBI" id="CHEBI:64076"/>
    </ligand>
</feature>
<evidence type="ECO:0000259" key="2">
    <source>
        <dbReference type="PROSITE" id="PS51385"/>
    </source>
</evidence>
<feature type="binding site" evidence="1">
    <location>
        <position position="171"/>
    </location>
    <ligand>
        <name>K(+)</name>
        <dbReference type="ChEBI" id="CHEBI:29103"/>
    </ligand>
</feature>
<dbReference type="EC" id="5.1.99.6" evidence="1"/>
<dbReference type="HAMAP" id="MF_01966">
    <property type="entry name" value="NADHX_epimerase"/>
    <property type="match status" value="1"/>
</dbReference>
<comment type="caution">
    <text evidence="3">The sequence shown here is derived from an EMBL/GenBank/DDBJ whole genome shotgun (WGS) entry which is preliminary data.</text>
</comment>
<evidence type="ECO:0000256" key="1">
    <source>
        <dbReference type="HAMAP-Rule" id="MF_01966"/>
    </source>
</evidence>
<keyword evidence="4" id="KW-1185">Reference proteome</keyword>
<protein>
    <recommendedName>
        <fullName evidence="1">NAD(P)H-hydrate epimerase</fullName>
        <ecNumber evidence="1">5.1.99.6</ecNumber>
    </recommendedName>
    <alternativeName>
        <fullName evidence="1">NAD(P)HX epimerase</fullName>
    </alternativeName>
</protein>
<dbReference type="InterPro" id="IPR036652">
    <property type="entry name" value="YjeF_N_dom_sf"/>
</dbReference>
<evidence type="ECO:0000313" key="3">
    <source>
        <dbReference type="EMBL" id="GGJ16409.1"/>
    </source>
</evidence>
<dbReference type="GO" id="GO:0033962">
    <property type="term" value="P:P-body assembly"/>
    <property type="evidence" value="ECO:0007669"/>
    <property type="project" value="TreeGrafter"/>
</dbReference>
<dbReference type="SUPFAM" id="SSF64153">
    <property type="entry name" value="YjeF N-terminal domain-like"/>
    <property type="match status" value="1"/>
</dbReference>
<reference evidence="3" key="1">
    <citation type="journal article" date="2014" name="Int. J. Syst. Evol. Microbiol.">
        <title>Complete genome sequence of Corynebacterium casei LMG S-19264T (=DSM 44701T), isolated from a smear-ripened cheese.</title>
        <authorList>
            <consortium name="US DOE Joint Genome Institute (JGI-PGF)"/>
            <person name="Walter F."/>
            <person name="Albersmeier A."/>
            <person name="Kalinowski J."/>
            <person name="Ruckert C."/>
        </authorList>
    </citation>
    <scope>NUCLEOTIDE SEQUENCE</scope>
    <source>
        <strain evidence="3">JCM 14359</strain>
    </source>
</reference>
<dbReference type="Pfam" id="PF03853">
    <property type="entry name" value="YjeF_N"/>
    <property type="match status" value="1"/>
</dbReference>
<dbReference type="GO" id="GO:0000166">
    <property type="term" value="F:nucleotide binding"/>
    <property type="evidence" value="ECO:0007669"/>
    <property type="project" value="UniProtKB-KW"/>
</dbReference>
<comment type="caution">
    <text evidence="1">Lacks conserved residue(s) required for the propagation of feature annotation.</text>
</comment>
<comment type="catalytic activity">
    <reaction evidence="1">
        <text>(6R)-NADHX = (6S)-NADHX</text>
        <dbReference type="Rhea" id="RHEA:32215"/>
        <dbReference type="ChEBI" id="CHEBI:64074"/>
        <dbReference type="ChEBI" id="CHEBI:64075"/>
        <dbReference type="EC" id="5.1.99.6"/>
    </reaction>
</comment>
<dbReference type="AlphaFoldDB" id="A0A830EE03"/>
<dbReference type="InterPro" id="IPR004443">
    <property type="entry name" value="YjeF_N_dom"/>
</dbReference>
<comment type="cofactor">
    <cofactor evidence="1">
        <name>K(+)</name>
        <dbReference type="ChEBI" id="CHEBI:29103"/>
    </cofactor>
    <text evidence="1">Binds 1 potassium ion per subunit.</text>
</comment>
<comment type="catalytic activity">
    <reaction evidence="1">
        <text>(6R)-NADPHX = (6S)-NADPHX</text>
        <dbReference type="Rhea" id="RHEA:32227"/>
        <dbReference type="ChEBI" id="CHEBI:64076"/>
        <dbReference type="ChEBI" id="CHEBI:64077"/>
        <dbReference type="EC" id="5.1.99.6"/>
    </reaction>
</comment>